<evidence type="ECO:0000313" key="3">
    <source>
        <dbReference type="Proteomes" id="UP000728968"/>
    </source>
</evidence>
<dbReference type="InterPro" id="IPR026881">
    <property type="entry name" value="WYL_dom"/>
</dbReference>
<comment type="caution">
    <text evidence="2">The sequence shown here is derived from an EMBL/GenBank/DDBJ whole genome shotgun (WGS) entry which is preliminary data.</text>
</comment>
<name>A0ABS2G5A6_FUSMR</name>
<reference evidence="2 3" key="1">
    <citation type="journal article" date="2021" name="Sci. Rep.">
        <title>The distribution of antibiotic resistance genes in chicken gut microbiota commensals.</title>
        <authorList>
            <person name="Juricova H."/>
            <person name="Matiasovicova J."/>
            <person name="Kubasova T."/>
            <person name="Cejkova D."/>
            <person name="Rychlik I."/>
        </authorList>
    </citation>
    <scope>NUCLEOTIDE SEQUENCE [LARGE SCALE GENOMIC DNA]</scope>
    <source>
        <strain evidence="2 3">An425</strain>
    </source>
</reference>
<protein>
    <submittedName>
        <fullName evidence="2">WYL domain-containing protein</fullName>
    </submittedName>
</protein>
<dbReference type="RefSeq" id="WP_204716914.1">
    <property type="nucleotide sequence ID" value="NZ_JACJLT010000282.1"/>
</dbReference>
<accession>A0ABS2G5A6</accession>
<proteinExistence type="predicted"/>
<dbReference type="EMBL" id="JACJLT010000282">
    <property type="protein sequence ID" value="MBM6876307.1"/>
    <property type="molecule type" value="Genomic_DNA"/>
</dbReference>
<feature type="non-terminal residue" evidence="2">
    <location>
        <position position="1"/>
    </location>
</feature>
<dbReference type="Proteomes" id="UP000728968">
    <property type="component" value="Unassembled WGS sequence"/>
</dbReference>
<keyword evidence="3" id="KW-1185">Reference proteome</keyword>
<organism evidence="2 3">
    <name type="scientific">Fusobacterium mortiferum</name>
    <dbReference type="NCBI Taxonomy" id="850"/>
    <lineage>
        <taxon>Bacteria</taxon>
        <taxon>Fusobacteriati</taxon>
        <taxon>Fusobacteriota</taxon>
        <taxon>Fusobacteriia</taxon>
        <taxon>Fusobacteriales</taxon>
        <taxon>Fusobacteriaceae</taxon>
        <taxon>Fusobacterium</taxon>
    </lineage>
</organism>
<gene>
    <name evidence="2" type="ORF">H6A04_11785</name>
</gene>
<sequence length="182" mass="21866">YMELTHKKSLLENITLLGQAIVTQRKIRIRYKNMYHEESVREVCPVGLMFSEYYFYFLIRENENEKIENKRVDRIVGKVEILDKGFSFWEYNKKVEEGEIRKVEQFMTRGEMKKIKMVYRGGLQEDIPEYIRDKFPTLKEVGKTEDGKTIFEVKVFGWGIDLWLYGQDDRIEIIEEKIVKGE</sequence>
<evidence type="ECO:0000313" key="2">
    <source>
        <dbReference type="EMBL" id="MBM6876307.1"/>
    </source>
</evidence>
<dbReference type="PROSITE" id="PS52050">
    <property type="entry name" value="WYL"/>
    <property type="match status" value="1"/>
</dbReference>
<evidence type="ECO:0000259" key="1">
    <source>
        <dbReference type="Pfam" id="PF13280"/>
    </source>
</evidence>
<dbReference type="Pfam" id="PF13280">
    <property type="entry name" value="WYL"/>
    <property type="match status" value="1"/>
</dbReference>
<feature type="domain" description="WYL" evidence="1">
    <location>
        <begin position="13"/>
        <end position="75"/>
    </location>
</feature>